<evidence type="ECO:0000313" key="12">
    <source>
        <dbReference type="EMBL" id="RXM28018.1"/>
    </source>
</evidence>
<dbReference type="GO" id="GO:0003779">
    <property type="term" value="F:actin binding"/>
    <property type="evidence" value="ECO:0007669"/>
    <property type="project" value="UniProtKB-KW"/>
</dbReference>
<evidence type="ECO:0000256" key="10">
    <source>
        <dbReference type="SAM" id="MobiDB-lite"/>
    </source>
</evidence>
<feature type="compositionally biased region" description="Polar residues" evidence="10">
    <location>
        <begin position="462"/>
        <end position="474"/>
    </location>
</feature>
<dbReference type="GO" id="GO:0005737">
    <property type="term" value="C:cytoplasm"/>
    <property type="evidence" value="ECO:0007669"/>
    <property type="project" value="UniProtKB-SubCell"/>
</dbReference>
<feature type="region of interest" description="Disordered" evidence="10">
    <location>
        <begin position="403"/>
        <end position="474"/>
    </location>
</feature>
<evidence type="ECO:0000256" key="2">
    <source>
        <dbReference type="ARBA" id="ARBA00009482"/>
    </source>
</evidence>
<comment type="function">
    <text evidence="7">F-actin regulator involved in anterograde Golgi to endosome transport: upon ubiquitination via 'Lys-33'-linked ubiquitin chains by the BCR(KLHL20) E3 ubiquitin ligase complex, interacts with EPS15 and localizes to the trans-Golgi network, where it promotes actin polymerization, thereby facilitating post-Golgi trafficking. May play a role in the maintenance of the Golgi apparatus morphology.</text>
</comment>
<feature type="compositionally biased region" description="Low complexity" evidence="10">
    <location>
        <begin position="1264"/>
        <end position="1276"/>
    </location>
</feature>
<reference evidence="12 13" key="1">
    <citation type="submission" date="2019-01" db="EMBL/GenBank/DDBJ databases">
        <title>Draft Genome and Complete Hox-Cluster Characterization of the Sterlet Sturgeon (Acipenser ruthenus).</title>
        <authorList>
            <person name="Wei Q."/>
        </authorList>
    </citation>
    <scope>NUCLEOTIDE SEQUENCE [LARGE SCALE GENOMIC DNA]</scope>
    <source>
        <strain evidence="12">WHYD16114868_AA</strain>
        <tissue evidence="12">Blood</tissue>
    </source>
</reference>
<feature type="repeat" description="WD" evidence="8">
    <location>
        <begin position="75"/>
        <end position="109"/>
    </location>
</feature>
<dbReference type="Pfam" id="PF16300">
    <property type="entry name" value="WD40_4"/>
    <property type="match status" value="2"/>
</dbReference>
<feature type="repeat" description="WD" evidence="8">
    <location>
        <begin position="166"/>
        <end position="198"/>
    </location>
</feature>
<keyword evidence="3" id="KW-0963">Cytoplasm</keyword>
<keyword evidence="6" id="KW-0009">Actin-binding</keyword>
<evidence type="ECO:0000256" key="1">
    <source>
        <dbReference type="ARBA" id="ARBA00004496"/>
    </source>
</evidence>
<keyword evidence="5 9" id="KW-0677">Repeat</keyword>
<evidence type="ECO:0000256" key="4">
    <source>
        <dbReference type="ARBA" id="ARBA00022574"/>
    </source>
</evidence>
<accession>A0A444TYN8</accession>
<evidence type="ECO:0000313" key="13">
    <source>
        <dbReference type="Proteomes" id="UP000289886"/>
    </source>
</evidence>
<evidence type="ECO:0000256" key="3">
    <source>
        <dbReference type="ARBA" id="ARBA00022490"/>
    </source>
</evidence>
<dbReference type="SMART" id="SM01167">
    <property type="entry name" value="DUF1900"/>
    <property type="match status" value="2"/>
</dbReference>
<evidence type="ECO:0000256" key="9">
    <source>
        <dbReference type="RuleBase" id="RU280818"/>
    </source>
</evidence>
<sequence>MNRFKASKFKNTTPKIPKKDEWISDVRAGSAASCGNHIKSSCSLIAFNTEQGGGGVLGLVSLDNGNEGKRSVSQLHCHADLVTDFDFSPFDDFLLATCSADETVKVWRLPESGQTVPSSPGVTLSPGGGRVENVLFHPTSDGVLATSAGRVATVWDAAQQSQLAALEDHGDQIQSLSWKQDGSLIATSCKDKKLRIFDPRAQLTAVQNAQGLQNNKDSRVIWIGDTDNVLCAGFNQMREREVWVWDARKMGSSVGLVSLDTSPGTLIPLFDPDTGLLVLAGMGDCVMHCFEVTASQPVLSQVSQCLTEAATRGIAMVPKLAVDVTSCEVVRVLQLTDSFIVPVSYSVPRKSGQDFHGDLYPDTPGDSPALPAEEWWSGGNKQVKKVSLDPAKRPIRSFSSAVIPCSMGGAKPEPTNQPTKKELPIEKNRKEEDASGHSSSSSSLTSPTTPSSLVQSPSTPSEPSSGLGTSCSQRSLQNILGPSSKLRHTQSLVLHRDTHITNLKGLNLTTPGECDGFCVNSKRVAVPLASAGGQIALSQPGRLPDSAIPTIQNGVAVADFSWDPFEPRRLAVGHTEKIYSVKFHPLASGIIASSSYDLTVRLWDLGSGREVRVLHGHQDQEGPGPEGARGARLVWVCAGKYLLVSGFDSRSERQIYLYAVGSLSSGPLATVSTDVSPSTLIPFYDEDTSTAFLTGKGDTRVYVYEITPESPHFLECSSFNSSDPHKAFSFLPKLECDVREVEFAKALRLSKTSIEPVVFRAPRVKKEYFQDDLFPETAVWWEPALSASAWLSGSNGQHRKISLQPKGMTPARDVTGRPSVVSFTSASHVLFLLSAMVAKLGNREDPLPQESFEGVDDDEWAKYLAQIVVMGAQVIGRAFAKALRQEFAASRAAADARGRAGQQSAAASSISGMTLQEAQQVLNVSTLSPEEIQKVRRALSSALYTAGQTQPPLPLPGEAEPPLPLPGEAEPPLPLPGEAEPPLPLPGEAEPPLPLPGEAEPPLPLPGEAEPPLPLPGEAEPPLPLPGEAEPPLPLPGEAEPPLPLPGEAEPPLPLPGEAEPPLPLPGEAEPPLPLPGEAEPPLPLPGEAEPPLPLPGEAEPPLPLPGEAEPPLPLPGEAEPPLPLPGEAEPPLPLPGEAEPPLPLPGEAEPPLPLPGEAEPPLPLPGEAEPPLPLPGEAEPPLPLPGEAEPPLPLPGEAEPPLPLPGEAEPPLPLPGEAEPPLPLPGEAEPPLPLPGEAEPPLPLPGEAEPPLPLSGEPPLPLPGEAEPLLPLPGEAEPPLPLPGEAELPLPLSGVAEPPLPLPGEAELPLPLPGEAEPPLPLPGEAEPPLPLSGEAEPPLPLSGEAEPPLPLSGEAEPPLPLSGEAEPPLPLSGEAEPCLKFLLHVTLFISVFQCNTSFV</sequence>
<feature type="domain" description="DUF1899" evidence="11">
    <location>
        <begin position="3"/>
        <end position="66"/>
    </location>
</feature>
<feature type="domain" description="DUF1899" evidence="11">
    <location>
        <begin position="480"/>
        <end position="541"/>
    </location>
</feature>
<feature type="repeat" description="WD" evidence="8">
    <location>
        <begin position="571"/>
        <end position="613"/>
    </location>
</feature>
<name>A0A444TYN8_ACIRT</name>
<comment type="caution">
    <text evidence="12">The sequence shown here is derived from an EMBL/GenBank/DDBJ whole genome shotgun (WGS) entry which is preliminary data.</text>
</comment>
<dbReference type="Proteomes" id="UP000289886">
    <property type="component" value="Unassembled WGS sequence"/>
</dbReference>
<evidence type="ECO:0000256" key="7">
    <source>
        <dbReference type="ARBA" id="ARBA00024838"/>
    </source>
</evidence>
<keyword evidence="4 8" id="KW-0853">WD repeat</keyword>
<proteinExistence type="inferred from homology"/>
<feature type="region of interest" description="Disordered" evidence="10">
    <location>
        <begin position="947"/>
        <end position="1370"/>
    </location>
</feature>
<dbReference type="InterPro" id="IPR019775">
    <property type="entry name" value="WD40_repeat_CS"/>
</dbReference>
<dbReference type="InterPro" id="IPR015048">
    <property type="entry name" value="DUF1899"/>
</dbReference>
<dbReference type="PANTHER" id="PTHR10856:SF20">
    <property type="entry name" value="CORONIN-7"/>
    <property type="match status" value="1"/>
</dbReference>
<comment type="subcellular location">
    <subcellularLocation>
        <location evidence="1">Cytoplasm</location>
    </subcellularLocation>
</comment>
<evidence type="ECO:0000256" key="8">
    <source>
        <dbReference type="PROSITE-ProRule" id="PRU00221"/>
    </source>
</evidence>
<dbReference type="InterPro" id="IPR015943">
    <property type="entry name" value="WD40/YVTN_repeat-like_dom_sf"/>
</dbReference>
<gene>
    <name evidence="12" type="ORF">EOD39_2771</name>
</gene>
<dbReference type="FunFam" id="2.130.10.10:FF:000310">
    <property type="entry name" value="Coronin"/>
    <property type="match status" value="1"/>
</dbReference>
<dbReference type="InterPro" id="IPR001680">
    <property type="entry name" value="WD40_rpt"/>
</dbReference>
<keyword evidence="13" id="KW-1185">Reference proteome</keyword>
<feature type="compositionally biased region" description="Pro residues" evidence="10">
    <location>
        <begin position="951"/>
        <end position="1263"/>
    </location>
</feature>
<evidence type="ECO:0000256" key="6">
    <source>
        <dbReference type="ARBA" id="ARBA00023203"/>
    </source>
</evidence>
<dbReference type="InterPro" id="IPR015505">
    <property type="entry name" value="Coronin"/>
</dbReference>
<feature type="compositionally biased region" description="Basic and acidic residues" evidence="10">
    <location>
        <begin position="419"/>
        <end position="435"/>
    </location>
</feature>
<dbReference type="PROSITE" id="PS50082">
    <property type="entry name" value="WD_REPEATS_2"/>
    <property type="match status" value="3"/>
</dbReference>
<dbReference type="PROSITE" id="PS00678">
    <property type="entry name" value="WD_REPEATS_1"/>
    <property type="match status" value="1"/>
</dbReference>
<dbReference type="PANTHER" id="PTHR10856">
    <property type="entry name" value="CORONIN"/>
    <property type="match status" value="1"/>
</dbReference>
<dbReference type="Gene3D" id="2.130.10.10">
    <property type="entry name" value="YVTN repeat-like/Quinoprotein amine dehydrogenase"/>
    <property type="match status" value="2"/>
</dbReference>
<feature type="compositionally biased region" description="Low complexity" evidence="10">
    <location>
        <begin position="1284"/>
        <end position="1293"/>
    </location>
</feature>
<evidence type="ECO:0000256" key="5">
    <source>
        <dbReference type="ARBA" id="ARBA00022737"/>
    </source>
</evidence>
<organism evidence="12 13">
    <name type="scientific">Acipenser ruthenus</name>
    <name type="common">Sterlet sturgeon</name>
    <dbReference type="NCBI Taxonomy" id="7906"/>
    <lineage>
        <taxon>Eukaryota</taxon>
        <taxon>Metazoa</taxon>
        <taxon>Chordata</taxon>
        <taxon>Craniata</taxon>
        <taxon>Vertebrata</taxon>
        <taxon>Euteleostomi</taxon>
        <taxon>Actinopterygii</taxon>
        <taxon>Chondrostei</taxon>
        <taxon>Acipenseriformes</taxon>
        <taxon>Acipenseridae</taxon>
        <taxon>Acipenser</taxon>
    </lineage>
</organism>
<dbReference type="Pfam" id="PF00400">
    <property type="entry name" value="WD40"/>
    <property type="match status" value="3"/>
</dbReference>
<feature type="compositionally biased region" description="Low complexity" evidence="10">
    <location>
        <begin position="438"/>
        <end position="461"/>
    </location>
</feature>
<dbReference type="EMBL" id="SCEB01215732">
    <property type="protein sequence ID" value="RXM28018.1"/>
    <property type="molecule type" value="Genomic_DNA"/>
</dbReference>
<dbReference type="Pfam" id="PF08953">
    <property type="entry name" value="DUF1899"/>
    <property type="match status" value="2"/>
</dbReference>
<feature type="region of interest" description="Disordered" evidence="10">
    <location>
        <begin position="352"/>
        <end position="374"/>
    </location>
</feature>
<protein>
    <recommendedName>
        <fullName evidence="9">Coronin</fullName>
    </recommendedName>
</protein>
<evidence type="ECO:0000259" key="11">
    <source>
        <dbReference type="SMART" id="SM01166"/>
    </source>
</evidence>
<dbReference type="SMART" id="SM01166">
    <property type="entry name" value="DUF1899"/>
    <property type="match status" value="2"/>
</dbReference>
<dbReference type="SUPFAM" id="SSF50998">
    <property type="entry name" value="Quinoprotein alcohol dehydrogenase-like"/>
    <property type="match status" value="1"/>
</dbReference>
<dbReference type="Pfam" id="PF03656">
    <property type="entry name" value="Pam16"/>
    <property type="match status" value="1"/>
</dbReference>
<feature type="compositionally biased region" description="Pro residues" evidence="10">
    <location>
        <begin position="1311"/>
        <end position="1332"/>
    </location>
</feature>
<dbReference type="InterPro" id="IPR011047">
    <property type="entry name" value="Quinoprotein_ADH-like_sf"/>
</dbReference>
<dbReference type="PROSITE" id="PS50294">
    <property type="entry name" value="WD_REPEATS_REGION"/>
    <property type="match status" value="2"/>
</dbReference>
<comment type="similarity">
    <text evidence="2 9">Belongs to the WD repeat coronin family.</text>
</comment>
<dbReference type="SMART" id="SM00320">
    <property type="entry name" value="WD40"/>
    <property type="match status" value="5"/>
</dbReference>